<dbReference type="AlphaFoldDB" id="A0A5Q0Q9A0"/>
<evidence type="ECO:0000313" key="1">
    <source>
        <dbReference type="EMBL" id="QGA25421.1"/>
    </source>
</evidence>
<dbReference type="EMBL" id="CP045652">
    <property type="protein sequence ID" value="QGA25421.1"/>
    <property type="molecule type" value="Genomic_DNA"/>
</dbReference>
<accession>A0A5Q0Q9A0</accession>
<reference evidence="1 2" key="1">
    <citation type="submission" date="2019-10" db="EMBL/GenBank/DDBJ databases">
        <authorList>
            <person name="Dong K."/>
        </authorList>
    </citation>
    <scope>NUCLEOTIDE SEQUENCE [LARGE SCALE GENOMIC DNA]</scope>
    <source>
        <strain evidence="2">dk4302</strain>
    </source>
</reference>
<organism evidence="1 2">
    <name type="scientific">Sphingobacterium zhuxiongii</name>
    <dbReference type="NCBI Taxonomy" id="2662364"/>
    <lineage>
        <taxon>Bacteria</taxon>
        <taxon>Pseudomonadati</taxon>
        <taxon>Bacteroidota</taxon>
        <taxon>Sphingobacteriia</taxon>
        <taxon>Sphingobacteriales</taxon>
        <taxon>Sphingobacteriaceae</taxon>
        <taxon>Sphingobacterium</taxon>
    </lineage>
</organism>
<dbReference type="KEGG" id="sphe:GFH32_03375"/>
<name>A0A5Q0Q9A0_9SPHI</name>
<sequence>MTKIKVRELLYVLLGLLFMWNCQSCRTNEFQKGGYFFQDVDRYFNLKDINVWVYSDFKPYFDNVGGVKLDEYYEKNIAVLKEIKLDRKKRKVLFTVVAQSKPQYHLIAIKHEIQNVDISIYDRKSHNGAYYFQRDFTMGEYDIRHAYIPFDKSKALSLVYYIRKEAHQSCPFCKFNYLVNINAGELQVNPRQKDVWQVFDCYSETSTVQINPPTQNLGKSKLIVLKVFAVYGENEGISYVRLFNNGKMKPFEIKLCPNKYRLEYSNEKHQLLASDSLTIK</sequence>
<proteinExistence type="predicted"/>
<gene>
    <name evidence="1" type="ORF">GFH32_03375</name>
</gene>
<protein>
    <submittedName>
        <fullName evidence="1">Uncharacterized protein</fullName>
    </submittedName>
</protein>
<evidence type="ECO:0000313" key="2">
    <source>
        <dbReference type="Proteomes" id="UP000326921"/>
    </source>
</evidence>
<keyword evidence="2" id="KW-1185">Reference proteome</keyword>
<dbReference type="Proteomes" id="UP000326921">
    <property type="component" value="Chromosome"/>
</dbReference>
<dbReference type="RefSeq" id="WP_153509744.1">
    <property type="nucleotide sequence ID" value="NZ_CP045652.1"/>
</dbReference>